<dbReference type="VEuPathDB" id="FungiDB:H257_06034"/>
<dbReference type="EMBL" id="QUSZ01009048">
    <property type="protein sequence ID" value="RHX99608.1"/>
    <property type="molecule type" value="Genomic_DNA"/>
</dbReference>
<dbReference type="GO" id="GO:0042797">
    <property type="term" value="P:tRNA transcription by RNA polymerase III"/>
    <property type="evidence" value="ECO:0007669"/>
    <property type="project" value="TreeGrafter"/>
</dbReference>
<dbReference type="PANTHER" id="PTHR13408:SF0">
    <property type="entry name" value="DNA-DIRECTED RNA POLYMERASE III SUBUNIT RPC4"/>
    <property type="match status" value="1"/>
</dbReference>
<dbReference type="GO" id="GO:0003677">
    <property type="term" value="F:DNA binding"/>
    <property type="evidence" value="ECO:0007669"/>
    <property type="project" value="InterPro"/>
</dbReference>
<keyword evidence="3" id="KW-0804">Transcription</keyword>
<evidence type="ECO:0000313" key="6">
    <source>
        <dbReference type="EMBL" id="RHY43836.1"/>
    </source>
</evidence>
<evidence type="ECO:0000313" key="10">
    <source>
        <dbReference type="Proteomes" id="UP000286510"/>
    </source>
</evidence>
<comment type="subcellular location">
    <subcellularLocation>
        <location evidence="1">Nucleus</location>
    </subcellularLocation>
</comment>
<comment type="caution">
    <text evidence="5">The sequence shown here is derived from an EMBL/GenBank/DDBJ whole genome shotgun (WGS) entry which is preliminary data.</text>
</comment>
<accession>A0A397A1P2</accession>
<keyword evidence="4" id="KW-0539">Nucleus</keyword>
<protein>
    <submittedName>
        <fullName evidence="5">Uncharacterized protein</fullName>
    </submittedName>
</protein>
<evidence type="ECO:0000313" key="5">
    <source>
        <dbReference type="EMBL" id="RHX99608.1"/>
    </source>
</evidence>
<reference evidence="8 9" key="1">
    <citation type="submission" date="2018-08" db="EMBL/GenBank/DDBJ databases">
        <title>Aphanomyces genome sequencing and annotation.</title>
        <authorList>
            <person name="Minardi D."/>
            <person name="Oidtmann B."/>
            <person name="Van Der Giezen M."/>
            <person name="Studholme D.J."/>
        </authorList>
    </citation>
    <scope>NUCLEOTIDE SEQUENCE [LARGE SCALE GENOMIC DNA]</scope>
    <source>
        <strain evidence="7 10">FDL457</strain>
        <strain evidence="5 8">Kv</strain>
        <strain evidence="6 9">Si</strain>
    </source>
</reference>
<evidence type="ECO:0000313" key="9">
    <source>
        <dbReference type="Proteomes" id="UP000283543"/>
    </source>
</evidence>
<dbReference type="Proteomes" id="UP000283543">
    <property type="component" value="Unassembled WGS sequence"/>
</dbReference>
<name>A0A397A1P2_APHAT</name>
<evidence type="ECO:0000313" key="7">
    <source>
        <dbReference type="EMBL" id="RHZ06551.1"/>
    </source>
</evidence>
<evidence type="ECO:0000256" key="1">
    <source>
        <dbReference type="ARBA" id="ARBA00004123"/>
    </source>
</evidence>
<organism evidence="5 8">
    <name type="scientific">Aphanomyces astaci</name>
    <name type="common">Crayfish plague agent</name>
    <dbReference type="NCBI Taxonomy" id="112090"/>
    <lineage>
        <taxon>Eukaryota</taxon>
        <taxon>Sar</taxon>
        <taxon>Stramenopiles</taxon>
        <taxon>Oomycota</taxon>
        <taxon>Saprolegniomycetes</taxon>
        <taxon>Saprolegniales</taxon>
        <taxon>Verrucalvaceae</taxon>
        <taxon>Aphanomyces</taxon>
    </lineage>
</organism>
<evidence type="ECO:0000256" key="4">
    <source>
        <dbReference type="ARBA" id="ARBA00023242"/>
    </source>
</evidence>
<evidence type="ECO:0000313" key="8">
    <source>
        <dbReference type="Proteomes" id="UP000265427"/>
    </source>
</evidence>
<dbReference type="EMBL" id="QUTF01016530">
    <property type="protein sequence ID" value="RHZ06551.1"/>
    <property type="molecule type" value="Genomic_DNA"/>
</dbReference>
<evidence type="ECO:0000256" key="3">
    <source>
        <dbReference type="ARBA" id="ARBA00023163"/>
    </source>
</evidence>
<sequence length="149" mass="15324">MVAAVVAAAEEMAVDEVVEVDVGVKAVARVVAEVAFVGSMAAGSSVSSGGGVAKAKKQPQSTEVGISLLEDGIDNVLVADVEVPIQINIHKSGKAVLVLGDKTFDLAPGQPPSFYEEVVSIDVKDKLLSMLGPVATHLVITPDFDSLLQ</sequence>
<dbReference type="GO" id="GO:0005666">
    <property type="term" value="C:RNA polymerase III complex"/>
    <property type="evidence" value="ECO:0007669"/>
    <property type="project" value="InterPro"/>
</dbReference>
<gene>
    <name evidence="7" type="ORF">DYB26_006528</name>
    <name evidence="6" type="ORF">DYB34_006411</name>
    <name evidence="5" type="ORF">DYB36_003271</name>
</gene>
<dbReference type="PANTHER" id="PTHR13408">
    <property type="entry name" value="DNA-DIRECTED RNA POLYMERASE III"/>
    <property type="match status" value="1"/>
</dbReference>
<keyword evidence="2" id="KW-0240">DNA-directed RNA polymerase</keyword>
<proteinExistence type="predicted"/>
<dbReference type="EMBL" id="QUTB01007996">
    <property type="protein sequence ID" value="RHY43836.1"/>
    <property type="molecule type" value="Genomic_DNA"/>
</dbReference>
<dbReference type="Pfam" id="PF05132">
    <property type="entry name" value="RNA_pol_Rpc4"/>
    <property type="match status" value="1"/>
</dbReference>
<dbReference type="Proteomes" id="UP000286510">
    <property type="component" value="Unassembled WGS sequence"/>
</dbReference>
<dbReference type="AlphaFoldDB" id="A0A397A1P2"/>
<evidence type="ECO:0000256" key="2">
    <source>
        <dbReference type="ARBA" id="ARBA00022478"/>
    </source>
</evidence>
<dbReference type="Proteomes" id="UP000265427">
    <property type="component" value="Unassembled WGS sequence"/>
</dbReference>
<dbReference type="InterPro" id="IPR007811">
    <property type="entry name" value="RPC4"/>
</dbReference>